<dbReference type="Gene3D" id="3.40.630.30">
    <property type="match status" value="1"/>
</dbReference>
<evidence type="ECO:0000313" key="4">
    <source>
        <dbReference type="EMBL" id="QHD50616.1"/>
    </source>
</evidence>
<dbReference type="CDD" id="cd04301">
    <property type="entry name" value="NAT_SF"/>
    <property type="match status" value="1"/>
</dbReference>
<dbReference type="Pfam" id="PF00583">
    <property type="entry name" value="Acetyltransf_1"/>
    <property type="match status" value="1"/>
</dbReference>
<dbReference type="SUPFAM" id="SSF55729">
    <property type="entry name" value="Acyl-CoA N-acyltransferases (Nat)"/>
    <property type="match status" value="1"/>
</dbReference>
<dbReference type="AlphaFoldDB" id="A0A857GQ70"/>
<dbReference type="OrthoDB" id="6871659at2"/>
<evidence type="ECO:0000259" key="3">
    <source>
        <dbReference type="PROSITE" id="PS51186"/>
    </source>
</evidence>
<keyword evidence="2" id="KW-0012">Acyltransferase</keyword>
<dbReference type="EMBL" id="CP024621">
    <property type="protein sequence ID" value="QHD50616.1"/>
    <property type="molecule type" value="Genomic_DNA"/>
</dbReference>
<proteinExistence type="predicted"/>
<dbReference type="PROSITE" id="PS51186">
    <property type="entry name" value="GNAT"/>
    <property type="match status" value="1"/>
</dbReference>
<protein>
    <submittedName>
        <fullName evidence="4">GNAT family N-acetyltransferase</fullName>
    </submittedName>
</protein>
<dbReference type="PANTHER" id="PTHR43877:SF2">
    <property type="entry name" value="AMINOALKYLPHOSPHONATE N-ACETYLTRANSFERASE-RELATED"/>
    <property type="match status" value="1"/>
</dbReference>
<reference evidence="4 5" key="1">
    <citation type="submission" date="2017-10" db="EMBL/GenBank/DDBJ databases">
        <title>Coral associated bacteria.</title>
        <authorList>
            <person name="Wang X."/>
        </authorList>
    </citation>
    <scope>NUCLEOTIDE SEQUENCE [LARGE SCALE GENOMIC DNA]</scope>
    <source>
        <strain evidence="4 5">SCSIO 43005</strain>
    </source>
</reference>
<sequence length="141" mass="16444">MTPVIRPTNDKTFAETLIRHNMAAYHQHLGWHWDSALFDQQWRELESFKLVINATPVGVLCLHQEDDAYHIRELQIAPPWQRQGLGTAALHFAEAHARQAGVHRLRLRVFSINPAMDLYERMGFRVLNTEDVVHAMERRIV</sequence>
<dbReference type="RefSeq" id="WP_159342878.1">
    <property type="nucleotide sequence ID" value="NZ_CP024621.1"/>
</dbReference>
<gene>
    <name evidence="4" type="ORF">CTT34_13440</name>
</gene>
<dbReference type="InterPro" id="IPR016181">
    <property type="entry name" value="Acyl_CoA_acyltransferase"/>
</dbReference>
<evidence type="ECO:0000256" key="2">
    <source>
        <dbReference type="ARBA" id="ARBA00023315"/>
    </source>
</evidence>
<keyword evidence="1 4" id="KW-0808">Transferase</keyword>
<dbReference type="GO" id="GO:0016747">
    <property type="term" value="F:acyltransferase activity, transferring groups other than amino-acyl groups"/>
    <property type="evidence" value="ECO:0007669"/>
    <property type="project" value="InterPro"/>
</dbReference>
<dbReference type="PANTHER" id="PTHR43877">
    <property type="entry name" value="AMINOALKYLPHOSPHONATE N-ACETYLTRANSFERASE-RELATED-RELATED"/>
    <property type="match status" value="1"/>
</dbReference>
<name>A0A857GQ70_9GAMM</name>
<dbReference type="InterPro" id="IPR050832">
    <property type="entry name" value="Bact_Acetyltransf"/>
</dbReference>
<dbReference type="Proteomes" id="UP000463949">
    <property type="component" value="Chromosome"/>
</dbReference>
<dbReference type="KEGG" id="hmd:CTT34_13440"/>
<accession>A0A857GQ70</accession>
<organism evidence="4 5">
    <name type="scientific">Vreelandella aquamarina</name>
    <dbReference type="NCBI Taxonomy" id="77097"/>
    <lineage>
        <taxon>Bacteria</taxon>
        <taxon>Pseudomonadati</taxon>
        <taxon>Pseudomonadota</taxon>
        <taxon>Gammaproteobacteria</taxon>
        <taxon>Oceanospirillales</taxon>
        <taxon>Halomonadaceae</taxon>
        <taxon>Vreelandella</taxon>
    </lineage>
</organism>
<evidence type="ECO:0000313" key="5">
    <source>
        <dbReference type="Proteomes" id="UP000463949"/>
    </source>
</evidence>
<feature type="domain" description="N-acetyltransferase" evidence="3">
    <location>
        <begin position="3"/>
        <end position="141"/>
    </location>
</feature>
<dbReference type="InterPro" id="IPR000182">
    <property type="entry name" value="GNAT_dom"/>
</dbReference>
<evidence type="ECO:0000256" key="1">
    <source>
        <dbReference type="ARBA" id="ARBA00022679"/>
    </source>
</evidence>